<evidence type="ECO:0000256" key="2">
    <source>
        <dbReference type="ARBA" id="ARBA00004370"/>
    </source>
</evidence>
<keyword evidence="5" id="KW-0808">Transferase</keyword>
<dbReference type="InterPro" id="IPR003661">
    <property type="entry name" value="HisK_dim/P_dom"/>
</dbReference>
<dbReference type="InterPro" id="IPR036890">
    <property type="entry name" value="HATPase_C_sf"/>
</dbReference>
<dbReference type="Pfam" id="PF02518">
    <property type="entry name" value="HATPase_c"/>
    <property type="match status" value="1"/>
</dbReference>
<evidence type="ECO:0000313" key="12">
    <source>
        <dbReference type="EMBL" id="SCB37129.1"/>
    </source>
</evidence>
<keyword evidence="7 12" id="KW-0418">Kinase</keyword>
<keyword evidence="6 10" id="KW-0812">Transmembrane</keyword>
<dbReference type="SUPFAM" id="SSF55874">
    <property type="entry name" value="ATPase domain of HSP90 chaperone/DNA topoisomerase II/histidine kinase"/>
    <property type="match status" value="1"/>
</dbReference>
<dbReference type="AlphaFoldDB" id="A0A1C3WAP6"/>
<dbReference type="PANTHER" id="PTHR45436">
    <property type="entry name" value="SENSOR HISTIDINE KINASE YKOH"/>
    <property type="match status" value="1"/>
</dbReference>
<accession>A0A1C3WAP6</accession>
<evidence type="ECO:0000256" key="7">
    <source>
        <dbReference type="ARBA" id="ARBA00022777"/>
    </source>
</evidence>
<protein>
    <recommendedName>
        <fullName evidence="3">histidine kinase</fullName>
        <ecNumber evidence="3">2.7.13.3</ecNumber>
    </recommendedName>
</protein>
<evidence type="ECO:0000256" key="9">
    <source>
        <dbReference type="ARBA" id="ARBA00023136"/>
    </source>
</evidence>
<feature type="transmembrane region" description="Helical" evidence="10">
    <location>
        <begin position="164"/>
        <end position="186"/>
    </location>
</feature>
<evidence type="ECO:0000256" key="5">
    <source>
        <dbReference type="ARBA" id="ARBA00022679"/>
    </source>
</evidence>
<dbReference type="SMART" id="SM00387">
    <property type="entry name" value="HATPase_c"/>
    <property type="match status" value="1"/>
</dbReference>
<dbReference type="InterPro" id="IPR050428">
    <property type="entry name" value="TCS_sensor_his_kinase"/>
</dbReference>
<sequence>MDASAAPSIRRRLLQNMVLPVAVLAIVFGIGGAFLIHSVVSLTQDRLLDAALVSIIDRATARGPAHFDNTVAQGAIEILGGETDDTFAFCISDDAGFQRGDRELCALDTRPAPLGRITHVPADLSDNQVRIAMTSRTIEGFARPLTFRMAETLNSRLNMEARMLVVLVFFEAVLLSAAAILSYLAILRGLLPLTEISQELLGRAPPGAIPFARIDTARVPEEAVDLVSAINTLMERLDETIAGVRDFTADASHQLRSPLGGIKLHLELLERQAVGQDNLLATLGEAQNGVTRLQRTLQQLIVLARVDAKSGAVDLDQRVDLARLAADVLAEHVPKALNRNVDIVLDAPDDPINVTGNPLLLREIIANLVDNAIAHSAEGGCVTVRVMLDATTGTIAVEDEGPGIPEEERSRVFQRFYQIARGDAKPGSGLGLAIARRIADLHGGLITLGETASGHGLSARLSLRLFQSKSLD</sequence>
<dbReference type="InterPro" id="IPR003594">
    <property type="entry name" value="HATPase_dom"/>
</dbReference>
<evidence type="ECO:0000256" key="10">
    <source>
        <dbReference type="SAM" id="Phobius"/>
    </source>
</evidence>
<dbReference type="PANTHER" id="PTHR45436:SF5">
    <property type="entry name" value="SENSOR HISTIDINE KINASE TRCS"/>
    <property type="match status" value="1"/>
</dbReference>
<dbReference type="OrthoDB" id="8673316at2"/>
<dbReference type="PRINTS" id="PR00344">
    <property type="entry name" value="BCTRLSENSOR"/>
</dbReference>
<proteinExistence type="predicted"/>
<keyword evidence="8 10" id="KW-1133">Transmembrane helix</keyword>
<comment type="subcellular location">
    <subcellularLocation>
        <location evidence="2">Membrane</location>
    </subcellularLocation>
</comment>
<dbReference type="InterPro" id="IPR004358">
    <property type="entry name" value="Sig_transdc_His_kin-like_C"/>
</dbReference>
<dbReference type="InterPro" id="IPR005467">
    <property type="entry name" value="His_kinase_dom"/>
</dbReference>
<dbReference type="CDD" id="cd00075">
    <property type="entry name" value="HATPase"/>
    <property type="match status" value="1"/>
</dbReference>
<gene>
    <name evidence="12" type="ORF">GA0061101_109170</name>
</gene>
<evidence type="ECO:0000313" key="13">
    <source>
        <dbReference type="Proteomes" id="UP000199205"/>
    </source>
</evidence>
<dbReference type="EMBL" id="FMAF01000009">
    <property type="protein sequence ID" value="SCB37129.1"/>
    <property type="molecule type" value="Genomic_DNA"/>
</dbReference>
<evidence type="ECO:0000256" key="3">
    <source>
        <dbReference type="ARBA" id="ARBA00012438"/>
    </source>
</evidence>
<dbReference type="EC" id="2.7.13.3" evidence="3"/>
<dbReference type="SUPFAM" id="SSF47384">
    <property type="entry name" value="Homodimeric domain of signal transducing histidine kinase"/>
    <property type="match status" value="1"/>
</dbReference>
<keyword evidence="9 10" id="KW-0472">Membrane</keyword>
<evidence type="ECO:0000256" key="4">
    <source>
        <dbReference type="ARBA" id="ARBA00022553"/>
    </source>
</evidence>
<organism evidence="12 13">
    <name type="scientific">Rhizobium lusitanum</name>
    <dbReference type="NCBI Taxonomy" id="293958"/>
    <lineage>
        <taxon>Bacteria</taxon>
        <taxon>Pseudomonadati</taxon>
        <taxon>Pseudomonadota</taxon>
        <taxon>Alphaproteobacteria</taxon>
        <taxon>Hyphomicrobiales</taxon>
        <taxon>Rhizobiaceae</taxon>
        <taxon>Rhizobium/Agrobacterium group</taxon>
        <taxon>Rhizobium</taxon>
    </lineage>
</organism>
<evidence type="ECO:0000256" key="8">
    <source>
        <dbReference type="ARBA" id="ARBA00022989"/>
    </source>
</evidence>
<evidence type="ECO:0000259" key="11">
    <source>
        <dbReference type="PROSITE" id="PS50109"/>
    </source>
</evidence>
<comment type="catalytic activity">
    <reaction evidence="1">
        <text>ATP + protein L-histidine = ADP + protein N-phospho-L-histidine.</text>
        <dbReference type="EC" id="2.7.13.3"/>
    </reaction>
</comment>
<feature type="transmembrane region" description="Helical" evidence="10">
    <location>
        <begin position="17"/>
        <end position="36"/>
    </location>
</feature>
<dbReference type="RefSeq" id="WP_037200135.1">
    <property type="nucleotide sequence ID" value="NZ_FMAF01000009.1"/>
</dbReference>
<evidence type="ECO:0000256" key="1">
    <source>
        <dbReference type="ARBA" id="ARBA00000085"/>
    </source>
</evidence>
<keyword evidence="4" id="KW-0597">Phosphoprotein</keyword>
<dbReference type="Gene3D" id="1.10.287.130">
    <property type="match status" value="1"/>
</dbReference>
<name>A0A1C3WAP6_9HYPH</name>
<dbReference type="CDD" id="cd00082">
    <property type="entry name" value="HisKA"/>
    <property type="match status" value="1"/>
</dbReference>
<dbReference type="GO" id="GO:0000155">
    <property type="term" value="F:phosphorelay sensor kinase activity"/>
    <property type="evidence" value="ECO:0007669"/>
    <property type="project" value="InterPro"/>
</dbReference>
<dbReference type="SMART" id="SM00388">
    <property type="entry name" value="HisKA"/>
    <property type="match status" value="1"/>
</dbReference>
<dbReference type="InterPro" id="IPR013727">
    <property type="entry name" value="2CSK_N"/>
</dbReference>
<dbReference type="Gene3D" id="3.30.565.10">
    <property type="entry name" value="Histidine kinase-like ATPase, C-terminal domain"/>
    <property type="match status" value="1"/>
</dbReference>
<evidence type="ECO:0000256" key="6">
    <source>
        <dbReference type="ARBA" id="ARBA00022692"/>
    </source>
</evidence>
<dbReference type="GO" id="GO:0016020">
    <property type="term" value="C:membrane"/>
    <property type="evidence" value="ECO:0007669"/>
    <property type="project" value="UniProtKB-SubCell"/>
</dbReference>
<dbReference type="Proteomes" id="UP000199205">
    <property type="component" value="Unassembled WGS sequence"/>
</dbReference>
<feature type="domain" description="Histidine kinase" evidence="11">
    <location>
        <begin position="250"/>
        <end position="467"/>
    </location>
</feature>
<reference evidence="12 13" key="1">
    <citation type="submission" date="2016-08" db="EMBL/GenBank/DDBJ databases">
        <authorList>
            <person name="Seilhamer J.J."/>
        </authorList>
    </citation>
    <scope>NUCLEOTIDE SEQUENCE [LARGE SCALE GENOMIC DNA]</scope>
    <source>
        <strain evidence="12 13">P1-7</strain>
    </source>
</reference>
<dbReference type="InterPro" id="IPR036097">
    <property type="entry name" value="HisK_dim/P_sf"/>
</dbReference>
<dbReference type="Pfam" id="PF08521">
    <property type="entry name" value="2CSK_N"/>
    <property type="match status" value="1"/>
</dbReference>
<dbReference type="Pfam" id="PF00512">
    <property type="entry name" value="HisKA"/>
    <property type="match status" value="1"/>
</dbReference>
<dbReference type="PROSITE" id="PS50109">
    <property type="entry name" value="HIS_KIN"/>
    <property type="match status" value="1"/>
</dbReference>